<keyword evidence="3" id="KW-1185">Reference proteome</keyword>
<keyword evidence="1" id="KW-0472">Membrane</keyword>
<gene>
    <name evidence="2" type="ORF">GCK32_020027</name>
</gene>
<accession>A0AAN8IJ01</accession>
<organism evidence="2 3">
    <name type="scientific">Trichostrongylus colubriformis</name>
    <name type="common">Black scour worm</name>
    <dbReference type="NCBI Taxonomy" id="6319"/>
    <lineage>
        <taxon>Eukaryota</taxon>
        <taxon>Metazoa</taxon>
        <taxon>Ecdysozoa</taxon>
        <taxon>Nematoda</taxon>
        <taxon>Chromadorea</taxon>
        <taxon>Rhabditida</taxon>
        <taxon>Rhabditina</taxon>
        <taxon>Rhabditomorpha</taxon>
        <taxon>Strongyloidea</taxon>
        <taxon>Trichostrongylidae</taxon>
        <taxon>Trichostrongylus</taxon>
    </lineage>
</organism>
<dbReference type="EMBL" id="WIXE01013176">
    <property type="protein sequence ID" value="KAK5975316.1"/>
    <property type="molecule type" value="Genomic_DNA"/>
</dbReference>
<protein>
    <submittedName>
        <fullName evidence="2">Uncharacterized protein</fullName>
    </submittedName>
</protein>
<reference evidence="2 3" key="1">
    <citation type="submission" date="2019-10" db="EMBL/GenBank/DDBJ databases">
        <title>Assembly and Annotation for the nematode Trichostrongylus colubriformis.</title>
        <authorList>
            <person name="Martin J."/>
        </authorList>
    </citation>
    <scope>NUCLEOTIDE SEQUENCE [LARGE SCALE GENOMIC DNA]</scope>
    <source>
        <strain evidence="2">G859</strain>
        <tissue evidence="2">Whole worm</tissue>
    </source>
</reference>
<proteinExistence type="predicted"/>
<evidence type="ECO:0000256" key="1">
    <source>
        <dbReference type="SAM" id="Phobius"/>
    </source>
</evidence>
<evidence type="ECO:0000313" key="2">
    <source>
        <dbReference type="EMBL" id="KAK5975316.1"/>
    </source>
</evidence>
<feature type="transmembrane region" description="Helical" evidence="1">
    <location>
        <begin position="12"/>
        <end position="32"/>
    </location>
</feature>
<dbReference type="AlphaFoldDB" id="A0AAN8IJ01"/>
<comment type="caution">
    <text evidence="2">The sequence shown here is derived from an EMBL/GenBank/DDBJ whole genome shotgun (WGS) entry which is preliminary data.</text>
</comment>
<name>A0AAN8IJ01_TRICO</name>
<feature type="non-terminal residue" evidence="2">
    <location>
        <position position="107"/>
    </location>
</feature>
<keyword evidence="1" id="KW-1133">Transmembrane helix</keyword>
<dbReference type="Proteomes" id="UP001331761">
    <property type="component" value="Unassembled WGS sequence"/>
</dbReference>
<keyword evidence="1" id="KW-0812">Transmembrane</keyword>
<evidence type="ECO:0000313" key="3">
    <source>
        <dbReference type="Proteomes" id="UP001331761"/>
    </source>
</evidence>
<sequence length="107" mass="11478">MKATGDHIVPSSHRVVMVHLVILLSLIGLSLVSTHQEMRAPRNDISGPCNCIFELYDPTLCNPDAMCSNTGAEFTCAVRGSHCMGTLNCPAGSTVSLRYKSGISVRD</sequence>